<feature type="transmembrane region" description="Helical" evidence="1">
    <location>
        <begin position="16"/>
        <end position="33"/>
    </location>
</feature>
<feature type="transmembrane region" description="Helical" evidence="1">
    <location>
        <begin position="189"/>
        <end position="210"/>
    </location>
</feature>
<keyword evidence="1" id="KW-0472">Membrane</keyword>
<organism evidence="2 3">
    <name type="scientific">Ruminococcus turbiniformis</name>
    <dbReference type="NCBI Taxonomy" id="2881258"/>
    <lineage>
        <taxon>Bacteria</taxon>
        <taxon>Bacillati</taxon>
        <taxon>Bacillota</taxon>
        <taxon>Clostridia</taxon>
        <taxon>Eubacteriales</taxon>
        <taxon>Oscillospiraceae</taxon>
        <taxon>Ruminococcus</taxon>
    </lineage>
</organism>
<dbReference type="EMBL" id="JAJEQX010000018">
    <property type="protein sequence ID" value="MCC2254853.1"/>
    <property type="molecule type" value="Genomic_DNA"/>
</dbReference>
<dbReference type="InterPro" id="IPR025699">
    <property type="entry name" value="ABC2_memb-like"/>
</dbReference>
<feature type="transmembrane region" description="Helical" evidence="1">
    <location>
        <begin position="117"/>
        <end position="137"/>
    </location>
</feature>
<keyword evidence="1" id="KW-1133">Transmembrane helix</keyword>
<feature type="transmembrane region" description="Helical" evidence="1">
    <location>
        <begin position="83"/>
        <end position="105"/>
    </location>
</feature>
<dbReference type="RefSeq" id="WP_227707994.1">
    <property type="nucleotide sequence ID" value="NZ_JAJEQX010000018.1"/>
</dbReference>
<evidence type="ECO:0000313" key="3">
    <source>
        <dbReference type="Proteomes" id="UP001198151"/>
    </source>
</evidence>
<evidence type="ECO:0000313" key="2">
    <source>
        <dbReference type="EMBL" id="MCC2254853.1"/>
    </source>
</evidence>
<sequence length="220" mass="23836">MKGLLIKDIKLLKNQGKTLIITLFVLGIVWGAMNANPLTIVSYVTVILAIFTVSTISYDEYENCYLFLFTLPVTRKQYTVEKYVFTLLLVVGAWLISMAVGIVIWAVQGMETSLSEVVLGGCLIAPIALLFDSVLIPVRLKFDGERGKLVIPIVAGGVALLVVCIYQILEKIPGNVLGDLVAAANRLGVGELGAIFGVAAVVALIISFLCSMHVMEKKEF</sequence>
<keyword evidence="3" id="KW-1185">Reference proteome</keyword>
<protein>
    <submittedName>
        <fullName evidence="2">ABC-2 transporter permease</fullName>
    </submittedName>
</protein>
<accession>A0ABS8FXS3</accession>
<proteinExistence type="predicted"/>
<gene>
    <name evidence="2" type="ORF">LKD70_10560</name>
</gene>
<feature type="transmembrane region" description="Helical" evidence="1">
    <location>
        <begin position="149"/>
        <end position="169"/>
    </location>
</feature>
<dbReference type="PANTHER" id="PTHR41309:SF2">
    <property type="entry name" value="MEMBRANE PROTEIN"/>
    <property type="match status" value="1"/>
</dbReference>
<dbReference type="PANTHER" id="PTHR41309">
    <property type="entry name" value="MEMBRANE PROTEIN-RELATED"/>
    <property type="match status" value="1"/>
</dbReference>
<comment type="caution">
    <text evidence="2">The sequence shown here is derived from an EMBL/GenBank/DDBJ whole genome shotgun (WGS) entry which is preliminary data.</text>
</comment>
<dbReference type="Proteomes" id="UP001198151">
    <property type="component" value="Unassembled WGS sequence"/>
</dbReference>
<evidence type="ECO:0000256" key="1">
    <source>
        <dbReference type="SAM" id="Phobius"/>
    </source>
</evidence>
<name>A0ABS8FXS3_9FIRM</name>
<dbReference type="Pfam" id="PF13346">
    <property type="entry name" value="ABC2_membrane_5"/>
    <property type="match status" value="1"/>
</dbReference>
<reference evidence="2 3" key="1">
    <citation type="submission" date="2021-10" db="EMBL/GenBank/DDBJ databases">
        <title>Anaerobic single-cell dispensing facilitates the cultivation of human gut bacteria.</title>
        <authorList>
            <person name="Afrizal A."/>
        </authorList>
    </citation>
    <scope>NUCLEOTIDE SEQUENCE [LARGE SCALE GENOMIC DNA]</scope>
    <source>
        <strain evidence="2 3">CLA-AA-H200</strain>
    </source>
</reference>
<keyword evidence="1" id="KW-0812">Transmembrane</keyword>